<reference evidence="7" key="1">
    <citation type="submission" date="2022-03" db="EMBL/GenBank/DDBJ databases">
        <authorList>
            <person name="Sayadi A."/>
        </authorList>
    </citation>
    <scope>NUCLEOTIDE SEQUENCE</scope>
</reference>
<evidence type="ECO:0000313" key="8">
    <source>
        <dbReference type="Proteomes" id="UP001152888"/>
    </source>
</evidence>
<dbReference type="InterPro" id="IPR015421">
    <property type="entry name" value="PyrdxlP-dep_Trfase_major"/>
</dbReference>
<dbReference type="Proteomes" id="UP001152888">
    <property type="component" value="Unassembled WGS sequence"/>
</dbReference>
<sequence length="382" mass="42628">MYEKIIKSELNGDVRIVDLRSDTISKPTQAMREAMYTAIVGDNVYGEDPTVDELEQKAAELLGKEDALFVCSGTMANLIAIMVHCNKRGSELISGDRSHTFRFEQGGSAQIAGVQTALVKNNEDGTFSLDELRERIRKNPDMHEPKTSLIVVENTHNLCGGKVLPLDWLEKVGFIAAEHNIPVHMDGARLMNAAVYLKVPPRRVVKDVDTVCFCLSKGLGCPVGAVLVGSKSFINEAKHARKALGGGWRQAGILAAAGLVALDSMIDRLQVDHDHTFKIARAIYSMKSNIFKADLSTVQTNIVIMYIDRTKVEIRELQRRLQTVLETDTVKASVRCSSLNWDCVRFVLYHEITSEDVQLVCEKIQLVISEYDEKFRLRRAVH</sequence>
<evidence type="ECO:0000313" key="7">
    <source>
        <dbReference type="EMBL" id="CAH2010728.1"/>
    </source>
</evidence>
<comment type="similarity">
    <text evidence="2">Belongs to the threonine aldolase family.</text>
</comment>
<dbReference type="Pfam" id="PF01212">
    <property type="entry name" value="Beta_elim_lyase"/>
    <property type="match status" value="1"/>
</dbReference>
<gene>
    <name evidence="7" type="ORF">ACAOBT_LOCUS31730</name>
</gene>
<keyword evidence="8" id="KW-1185">Reference proteome</keyword>
<dbReference type="GO" id="GO:0008732">
    <property type="term" value="F:L-allo-threonine aldolase activity"/>
    <property type="evidence" value="ECO:0007669"/>
    <property type="project" value="TreeGrafter"/>
</dbReference>
<dbReference type="PANTHER" id="PTHR48097:SF9">
    <property type="entry name" value="L-THREONINE ALDOLASE"/>
    <property type="match status" value="1"/>
</dbReference>
<organism evidence="7 8">
    <name type="scientific">Acanthoscelides obtectus</name>
    <name type="common">Bean weevil</name>
    <name type="synonym">Bruchus obtectus</name>
    <dbReference type="NCBI Taxonomy" id="200917"/>
    <lineage>
        <taxon>Eukaryota</taxon>
        <taxon>Metazoa</taxon>
        <taxon>Ecdysozoa</taxon>
        <taxon>Arthropoda</taxon>
        <taxon>Hexapoda</taxon>
        <taxon>Insecta</taxon>
        <taxon>Pterygota</taxon>
        <taxon>Neoptera</taxon>
        <taxon>Endopterygota</taxon>
        <taxon>Coleoptera</taxon>
        <taxon>Polyphaga</taxon>
        <taxon>Cucujiformia</taxon>
        <taxon>Chrysomeloidea</taxon>
        <taxon>Chrysomelidae</taxon>
        <taxon>Bruchinae</taxon>
        <taxon>Bruchini</taxon>
        <taxon>Acanthoscelides</taxon>
    </lineage>
</organism>
<dbReference type="PANTHER" id="PTHR48097">
    <property type="entry name" value="L-THREONINE ALDOLASE-RELATED"/>
    <property type="match status" value="1"/>
</dbReference>
<feature type="modified residue" description="N6-(pyridoxal phosphate)lysine" evidence="5">
    <location>
        <position position="217"/>
    </location>
</feature>
<dbReference type="NCBIfam" id="NF041359">
    <property type="entry name" value="GntG_guanitoxin"/>
    <property type="match status" value="1"/>
</dbReference>
<protein>
    <recommendedName>
        <fullName evidence="6">Aromatic amino acid beta-eliminating lyase/threonine aldolase domain-containing protein</fullName>
    </recommendedName>
</protein>
<proteinExistence type="inferred from homology"/>
<accession>A0A9P0MB69</accession>
<evidence type="ECO:0000259" key="6">
    <source>
        <dbReference type="Pfam" id="PF01212"/>
    </source>
</evidence>
<dbReference type="Gene3D" id="3.40.640.10">
    <property type="entry name" value="Type I PLP-dependent aspartate aminotransferase-like (Major domain)"/>
    <property type="match status" value="1"/>
</dbReference>
<dbReference type="InterPro" id="IPR015422">
    <property type="entry name" value="PyrdxlP-dep_Trfase_small"/>
</dbReference>
<evidence type="ECO:0000256" key="4">
    <source>
        <dbReference type="ARBA" id="ARBA00023239"/>
    </source>
</evidence>
<dbReference type="Gene3D" id="3.90.1150.10">
    <property type="entry name" value="Aspartate Aminotransferase, domain 1"/>
    <property type="match status" value="1"/>
</dbReference>
<dbReference type="EMBL" id="CAKOFQ010007998">
    <property type="protein sequence ID" value="CAH2010728.1"/>
    <property type="molecule type" value="Genomic_DNA"/>
</dbReference>
<dbReference type="InterPro" id="IPR023603">
    <property type="entry name" value="Low_specificity_L-TA-like"/>
</dbReference>
<dbReference type="FunFam" id="3.40.640.10:FF:000030">
    <property type="entry name" value="Low-specificity L-threonine aldolase"/>
    <property type="match status" value="1"/>
</dbReference>
<dbReference type="CDD" id="cd06502">
    <property type="entry name" value="TA_like"/>
    <property type="match status" value="1"/>
</dbReference>
<dbReference type="GO" id="GO:0005829">
    <property type="term" value="C:cytosol"/>
    <property type="evidence" value="ECO:0007669"/>
    <property type="project" value="TreeGrafter"/>
</dbReference>
<dbReference type="PIRSF" id="PIRSF017617">
    <property type="entry name" value="Thr_aldolase"/>
    <property type="match status" value="1"/>
</dbReference>
<comment type="cofactor">
    <cofactor evidence="1">
        <name>pyridoxal 5'-phosphate</name>
        <dbReference type="ChEBI" id="CHEBI:597326"/>
    </cofactor>
</comment>
<keyword evidence="3" id="KW-0663">Pyridoxal phosphate</keyword>
<dbReference type="GO" id="GO:0006567">
    <property type="term" value="P:L-threonine catabolic process"/>
    <property type="evidence" value="ECO:0007669"/>
    <property type="project" value="TreeGrafter"/>
</dbReference>
<dbReference type="AlphaFoldDB" id="A0A9P0MB69"/>
<name>A0A9P0MB69_ACAOB</name>
<evidence type="ECO:0000256" key="3">
    <source>
        <dbReference type="ARBA" id="ARBA00022898"/>
    </source>
</evidence>
<keyword evidence="4" id="KW-0456">Lyase</keyword>
<feature type="domain" description="Aromatic amino acid beta-eliminating lyase/threonine aldolase" evidence="6">
    <location>
        <begin position="18"/>
        <end position="307"/>
    </location>
</feature>
<dbReference type="InterPro" id="IPR015424">
    <property type="entry name" value="PyrdxlP-dep_Trfase"/>
</dbReference>
<evidence type="ECO:0000256" key="2">
    <source>
        <dbReference type="ARBA" id="ARBA00006966"/>
    </source>
</evidence>
<evidence type="ECO:0000256" key="5">
    <source>
        <dbReference type="PIRSR" id="PIRSR017617-1"/>
    </source>
</evidence>
<dbReference type="GO" id="GO:0006545">
    <property type="term" value="P:glycine biosynthetic process"/>
    <property type="evidence" value="ECO:0007669"/>
    <property type="project" value="TreeGrafter"/>
</dbReference>
<dbReference type="InterPro" id="IPR001597">
    <property type="entry name" value="ArAA_b-elim_lyase/Thr_aldolase"/>
</dbReference>
<comment type="caution">
    <text evidence="7">The sequence shown here is derived from an EMBL/GenBank/DDBJ whole genome shotgun (WGS) entry which is preliminary data.</text>
</comment>
<dbReference type="SUPFAM" id="SSF53383">
    <property type="entry name" value="PLP-dependent transferases"/>
    <property type="match status" value="1"/>
</dbReference>
<dbReference type="OrthoDB" id="10261951at2759"/>
<evidence type="ECO:0000256" key="1">
    <source>
        <dbReference type="ARBA" id="ARBA00001933"/>
    </source>
</evidence>